<dbReference type="Pfam" id="PF07727">
    <property type="entry name" value="RVT_2"/>
    <property type="match status" value="1"/>
</dbReference>
<reference evidence="2 3" key="1">
    <citation type="journal article" date="2018" name="Front. Plant Sci.">
        <title>Red Clover (Trifolium pratense) and Zigzag Clover (T. medium) - A Picture of Genomic Similarities and Differences.</title>
        <authorList>
            <person name="Dluhosova J."/>
            <person name="Istvanek J."/>
            <person name="Nedelnik J."/>
            <person name="Repkova J."/>
        </authorList>
    </citation>
    <scope>NUCLEOTIDE SEQUENCE [LARGE SCALE GENOMIC DNA]</scope>
    <source>
        <strain evidence="3">cv. 10/8</strain>
        <tissue evidence="2">Leaf</tissue>
    </source>
</reference>
<dbReference type="EMBL" id="LXQA010166921">
    <property type="protein sequence ID" value="MCI28622.1"/>
    <property type="molecule type" value="Genomic_DNA"/>
</dbReference>
<dbReference type="SUPFAM" id="SSF56672">
    <property type="entry name" value="DNA/RNA polymerases"/>
    <property type="match status" value="1"/>
</dbReference>
<protein>
    <submittedName>
        <fullName evidence="2">Potassium transporter 12</fullName>
    </submittedName>
</protein>
<dbReference type="Proteomes" id="UP000265520">
    <property type="component" value="Unassembled WGS sequence"/>
</dbReference>
<evidence type="ECO:0000313" key="3">
    <source>
        <dbReference type="Proteomes" id="UP000265520"/>
    </source>
</evidence>
<evidence type="ECO:0000259" key="1">
    <source>
        <dbReference type="Pfam" id="PF07727"/>
    </source>
</evidence>
<comment type="caution">
    <text evidence="2">The sequence shown here is derived from an EMBL/GenBank/DDBJ whole genome shotgun (WGS) entry which is preliminary data.</text>
</comment>
<dbReference type="InterPro" id="IPR043502">
    <property type="entry name" value="DNA/RNA_pol_sf"/>
</dbReference>
<feature type="domain" description="Reverse transcriptase Ty1/copia-type" evidence="1">
    <location>
        <begin position="11"/>
        <end position="130"/>
    </location>
</feature>
<feature type="non-terminal residue" evidence="2">
    <location>
        <position position="130"/>
    </location>
</feature>
<dbReference type="InterPro" id="IPR013103">
    <property type="entry name" value="RVT_2"/>
</dbReference>
<organism evidence="2 3">
    <name type="scientific">Trifolium medium</name>
    <dbReference type="NCBI Taxonomy" id="97028"/>
    <lineage>
        <taxon>Eukaryota</taxon>
        <taxon>Viridiplantae</taxon>
        <taxon>Streptophyta</taxon>
        <taxon>Embryophyta</taxon>
        <taxon>Tracheophyta</taxon>
        <taxon>Spermatophyta</taxon>
        <taxon>Magnoliopsida</taxon>
        <taxon>eudicotyledons</taxon>
        <taxon>Gunneridae</taxon>
        <taxon>Pentapetalae</taxon>
        <taxon>rosids</taxon>
        <taxon>fabids</taxon>
        <taxon>Fabales</taxon>
        <taxon>Fabaceae</taxon>
        <taxon>Papilionoideae</taxon>
        <taxon>50 kb inversion clade</taxon>
        <taxon>NPAAA clade</taxon>
        <taxon>Hologalegina</taxon>
        <taxon>IRL clade</taxon>
        <taxon>Trifolieae</taxon>
        <taxon>Trifolium</taxon>
    </lineage>
</organism>
<keyword evidence="3" id="KW-1185">Reference proteome</keyword>
<accession>A0A392QXM0</accession>
<evidence type="ECO:0000313" key="2">
    <source>
        <dbReference type="EMBL" id="MCI28622.1"/>
    </source>
</evidence>
<name>A0A392QXM0_9FABA</name>
<sequence>MDQEIESIESNKTWELVDLPQGMKKIGVKWVYKTKYNEHGKIEKHKVRLVAKGYTQQHGIDFNEVFAPGSRWDTIRTILAVAASQGWNVYQLDVKSAFLHGELIENVYVDQPPGYNKEMGKIYKLKKALY</sequence>
<proteinExistence type="predicted"/>
<dbReference type="AlphaFoldDB" id="A0A392QXM0"/>